<gene>
    <name evidence="2" type="ORF">ACA1_275520</name>
</gene>
<dbReference type="RefSeq" id="XP_004337391.1">
    <property type="nucleotide sequence ID" value="XM_004337343.1"/>
</dbReference>
<protein>
    <submittedName>
        <fullName evidence="2">Uncharacterized protein</fullName>
    </submittedName>
</protein>
<organism evidence="2 3">
    <name type="scientific">Acanthamoeba castellanii (strain ATCC 30010 / Neff)</name>
    <dbReference type="NCBI Taxonomy" id="1257118"/>
    <lineage>
        <taxon>Eukaryota</taxon>
        <taxon>Amoebozoa</taxon>
        <taxon>Discosea</taxon>
        <taxon>Longamoebia</taxon>
        <taxon>Centramoebida</taxon>
        <taxon>Acanthamoebidae</taxon>
        <taxon>Acanthamoeba</taxon>
    </lineage>
</organism>
<feature type="region of interest" description="Disordered" evidence="1">
    <location>
        <begin position="7"/>
        <end position="27"/>
    </location>
</feature>
<reference evidence="2 3" key="1">
    <citation type="journal article" date="2013" name="Genome Biol.">
        <title>Genome of Acanthamoeba castellanii highlights extensive lateral gene transfer and early evolution of tyrosine kinase signaling.</title>
        <authorList>
            <person name="Clarke M."/>
            <person name="Lohan A.J."/>
            <person name="Liu B."/>
            <person name="Lagkouvardos I."/>
            <person name="Roy S."/>
            <person name="Zafar N."/>
            <person name="Bertelli C."/>
            <person name="Schilde C."/>
            <person name="Kianianmomeni A."/>
            <person name="Burglin T.R."/>
            <person name="Frech C."/>
            <person name="Turcotte B."/>
            <person name="Kopec K.O."/>
            <person name="Synnott J.M."/>
            <person name="Choo C."/>
            <person name="Paponov I."/>
            <person name="Finkler A."/>
            <person name="Soon Heng Tan C."/>
            <person name="Hutchins A.P."/>
            <person name="Weinmeier T."/>
            <person name="Rattei T."/>
            <person name="Chu J.S."/>
            <person name="Gimenez G."/>
            <person name="Irimia M."/>
            <person name="Rigden D.J."/>
            <person name="Fitzpatrick D.A."/>
            <person name="Lorenzo-Morales J."/>
            <person name="Bateman A."/>
            <person name="Chiu C.H."/>
            <person name="Tang P."/>
            <person name="Hegemann P."/>
            <person name="Fromm H."/>
            <person name="Raoult D."/>
            <person name="Greub G."/>
            <person name="Miranda-Saavedra D."/>
            <person name="Chen N."/>
            <person name="Nash P."/>
            <person name="Ginger M.L."/>
            <person name="Horn M."/>
            <person name="Schaap P."/>
            <person name="Caler L."/>
            <person name="Loftus B."/>
        </authorList>
    </citation>
    <scope>NUCLEOTIDE SEQUENCE [LARGE SCALE GENOMIC DNA]</scope>
    <source>
        <strain evidence="2 3">Neff</strain>
    </source>
</reference>
<dbReference type="Proteomes" id="UP000011083">
    <property type="component" value="Unassembled WGS sequence"/>
</dbReference>
<sequence>MPAAIALRATRDNLRHDSAAAESEADADEAFGAANRKLLDDYWHRDYRAMMEGPQATTTDE</sequence>
<evidence type="ECO:0000313" key="3">
    <source>
        <dbReference type="Proteomes" id="UP000011083"/>
    </source>
</evidence>
<proteinExistence type="predicted"/>
<dbReference type="AlphaFoldDB" id="L8GRX1"/>
<feature type="compositionally biased region" description="Basic and acidic residues" evidence="1">
    <location>
        <begin position="9"/>
        <end position="19"/>
    </location>
</feature>
<accession>L8GRX1</accession>
<dbReference type="VEuPathDB" id="AmoebaDB:ACA1_275520"/>
<evidence type="ECO:0000313" key="2">
    <source>
        <dbReference type="EMBL" id="ELR15378.1"/>
    </source>
</evidence>
<dbReference type="KEGG" id="acan:ACA1_275520"/>
<dbReference type="EMBL" id="KB008032">
    <property type="protein sequence ID" value="ELR15378.1"/>
    <property type="molecule type" value="Genomic_DNA"/>
</dbReference>
<name>L8GRX1_ACACF</name>
<evidence type="ECO:0000256" key="1">
    <source>
        <dbReference type="SAM" id="MobiDB-lite"/>
    </source>
</evidence>
<keyword evidence="3" id="KW-1185">Reference proteome</keyword>
<dbReference type="GeneID" id="14916028"/>